<dbReference type="AlphaFoldDB" id="A0AAW0DGP9"/>
<evidence type="ECO:0000313" key="1">
    <source>
        <dbReference type="EMBL" id="KAK7049171.1"/>
    </source>
</evidence>
<proteinExistence type="predicted"/>
<comment type="caution">
    <text evidence="1">The sequence shown here is derived from an EMBL/GenBank/DDBJ whole genome shotgun (WGS) entry which is preliminary data.</text>
</comment>
<keyword evidence="2" id="KW-1185">Reference proteome</keyword>
<protein>
    <submittedName>
        <fullName evidence="1">Uncharacterized protein</fullName>
    </submittedName>
</protein>
<accession>A0AAW0DGP9</accession>
<organism evidence="1 2">
    <name type="scientific">Favolaschia claudopus</name>
    <dbReference type="NCBI Taxonomy" id="2862362"/>
    <lineage>
        <taxon>Eukaryota</taxon>
        <taxon>Fungi</taxon>
        <taxon>Dikarya</taxon>
        <taxon>Basidiomycota</taxon>
        <taxon>Agaricomycotina</taxon>
        <taxon>Agaricomycetes</taxon>
        <taxon>Agaricomycetidae</taxon>
        <taxon>Agaricales</taxon>
        <taxon>Marasmiineae</taxon>
        <taxon>Mycenaceae</taxon>
        <taxon>Favolaschia</taxon>
    </lineage>
</organism>
<name>A0AAW0DGP9_9AGAR</name>
<evidence type="ECO:0000313" key="2">
    <source>
        <dbReference type="Proteomes" id="UP001362999"/>
    </source>
</evidence>
<dbReference type="Proteomes" id="UP001362999">
    <property type="component" value="Unassembled WGS sequence"/>
</dbReference>
<reference evidence="1 2" key="1">
    <citation type="journal article" date="2024" name="J Genomics">
        <title>Draft genome sequencing and assembly of Favolaschia claudopus CIRM-BRFM 2984 isolated from oak limbs.</title>
        <authorList>
            <person name="Navarro D."/>
            <person name="Drula E."/>
            <person name="Chaduli D."/>
            <person name="Cazenave R."/>
            <person name="Ahrendt S."/>
            <person name="Wang J."/>
            <person name="Lipzen A."/>
            <person name="Daum C."/>
            <person name="Barry K."/>
            <person name="Grigoriev I.V."/>
            <person name="Favel A."/>
            <person name="Rosso M.N."/>
            <person name="Martin F."/>
        </authorList>
    </citation>
    <scope>NUCLEOTIDE SEQUENCE [LARGE SCALE GENOMIC DNA]</scope>
    <source>
        <strain evidence="1 2">CIRM-BRFM 2984</strain>
    </source>
</reference>
<gene>
    <name evidence="1" type="ORF">R3P38DRAFT_2765017</name>
</gene>
<sequence length="162" mass="17690">MAGTPDYDEIATALSELLKNSVFLTTKCVELQAQLPHNFKAALDAAVAAQLPDAVAAAIAVDWIEVDARTPDALEGLHKPGDYDNVSHHVVLVGREPGIYSNVKISDYQVHHVPNAKRHRKAGRVEALAFYRRMFDAGEVRKMMPVAEFEAMEAGADVPGNR</sequence>
<dbReference type="EMBL" id="JAWWNJ010000009">
    <property type="protein sequence ID" value="KAK7049171.1"/>
    <property type="molecule type" value="Genomic_DNA"/>
</dbReference>